<dbReference type="GO" id="GO:0016853">
    <property type="term" value="F:isomerase activity"/>
    <property type="evidence" value="ECO:0007669"/>
    <property type="project" value="UniProtKB-KW"/>
</dbReference>
<dbReference type="NCBIfam" id="TIGR00654">
    <property type="entry name" value="PhzF_family"/>
    <property type="match status" value="1"/>
</dbReference>
<dbReference type="EMBL" id="JACHHZ010000003">
    <property type="protein sequence ID" value="MBB6093615.1"/>
    <property type="molecule type" value="Genomic_DNA"/>
</dbReference>
<feature type="active site" evidence="3">
    <location>
        <position position="48"/>
    </location>
</feature>
<dbReference type="GO" id="GO:0005737">
    <property type="term" value="C:cytoplasm"/>
    <property type="evidence" value="ECO:0007669"/>
    <property type="project" value="TreeGrafter"/>
</dbReference>
<dbReference type="Gene3D" id="3.10.310.10">
    <property type="entry name" value="Diaminopimelate Epimerase, Chain A, domain 1"/>
    <property type="match status" value="2"/>
</dbReference>
<keyword evidence="5" id="KW-1185">Reference proteome</keyword>
<dbReference type="PANTHER" id="PTHR13774:SF39">
    <property type="entry name" value="BIOSYNTHESIS PROTEIN, PUTATIVE-RELATED"/>
    <property type="match status" value="1"/>
</dbReference>
<accession>A0A841HNU4</accession>
<dbReference type="RefSeq" id="WP_184332188.1">
    <property type="nucleotide sequence ID" value="NZ_JACHHZ010000003.1"/>
</dbReference>
<evidence type="ECO:0000256" key="1">
    <source>
        <dbReference type="ARBA" id="ARBA00008270"/>
    </source>
</evidence>
<dbReference type="Pfam" id="PF02567">
    <property type="entry name" value="PhzC-PhzF"/>
    <property type="match status" value="1"/>
</dbReference>
<dbReference type="PANTHER" id="PTHR13774">
    <property type="entry name" value="PHENAZINE BIOSYNTHESIS PROTEIN"/>
    <property type="match status" value="1"/>
</dbReference>
<dbReference type="SUPFAM" id="SSF54506">
    <property type="entry name" value="Diaminopimelate epimerase-like"/>
    <property type="match status" value="1"/>
</dbReference>
<gene>
    <name evidence="4" type="ORF">HNQ60_002496</name>
</gene>
<protein>
    <submittedName>
        <fullName evidence="4">PhzF family phenazine biosynthesis protein</fullName>
    </submittedName>
</protein>
<comment type="caution">
    <text evidence="4">The sequence shown here is derived from an EMBL/GenBank/DDBJ whole genome shotgun (WGS) entry which is preliminary data.</text>
</comment>
<dbReference type="InterPro" id="IPR003719">
    <property type="entry name" value="Phenazine_PhzF-like"/>
</dbReference>
<reference evidence="4 5" key="1">
    <citation type="submission" date="2020-08" db="EMBL/GenBank/DDBJ databases">
        <title>Genomic Encyclopedia of Type Strains, Phase IV (KMG-IV): sequencing the most valuable type-strain genomes for metagenomic binning, comparative biology and taxonomic classification.</title>
        <authorList>
            <person name="Goeker M."/>
        </authorList>
    </citation>
    <scope>NUCLEOTIDE SEQUENCE [LARGE SCALE GENOMIC DNA]</scope>
    <source>
        <strain evidence="4 5">DSM 26723</strain>
    </source>
</reference>
<dbReference type="PIRSF" id="PIRSF016184">
    <property type="entry name" value="PhzC_PhzF"/>
    <property type="match status" value="1"/>
</dbReference>
<keyword evidence="2" id="KW-0413">Isomerase</keyword>
<comment type="similarity">
    <text evidence="1">Belongs to the PhzF family.</text>
</comment>
<proteinExistence type="inferred from homology"/>
<name>A0A841HNU4_9GAMM</name>
<evidence type="ECO:0000256" key="2">
    <source>
        <dbReference type="ARBA" id="ARBA00023235"/>
    </source>
</evidence>
<dbReference type="AlphaFoldDB" id="A0A841HNU4"/>
<evidence type="ECO:0000313" key="4">
    <source>
        <dbReference type="EMBL" id="MBB6093615.1"/>
    </source>
</evidence>
<evidence type="ECO:0000313" key="5">
    <source>
        <dbReference type="Proteomes" id="UP000588068"/>
    </source>
</evidence>
<evidence type="ECO:0000256" key="3">
    <source>
        <dbReference type="PIRSR" id="PIRSR016184-1"/>
    </source>
</evidence>
<organism evidence="4 5">
    <name type="scientific">Povalibacter uvarum</name>
    <dbReference type="NCBI Taxonomy" id="732238"/>
    <lineage>
        <taxon>Bacteria</taxon>
        <taxon>Pseudomonadati</taxon>
        <taxon>Pseudomonadota</taxon>
        <taxon>Gammaproteobacteria</taxon>
        <taxon>Steroidobacterales</taxon>
        <taxon>Steroidobacteraceae</taxon>
        <taxon>Povalibacter</taxon>
    </lineage>
</organism>
<sequence>MSNRRCRLFHVDAFTRQRFCGNPAIVVLDADHLSEEEMQTIATEVNCETGFVLEAESSDHDMQVRYFTPRHPASFVGHVTIAAQYVRAKVDGKPTGKLRQRTGAGVVEVEVAEIQGDLRVSIGQSPPSLGPVIPDHHRRQVLDALGISSPSLHNDCPLQILTKGTSRLLIGLRSPELLDSLKPDFEELTRLTPHVGAEGYFVFALSPTSEGDGTESRMFCPALGIPEDPVSGNAHGMLGVYLVNHGLLQPKNGNVVFRGQQGQWVRRPGVVDVEVESSGKVAQSVRITGDAVIVYEAEVKV</sequence>
<dbReference type="Proteomes" id="UP000588068">
    <property type="component" value="Unassembled WGS sequence"/>
</dbReference>